<dbReference type="PANTHER" id="PTHR30050:SF4">
    <property type="entry name" value="ATP-BINDING PROTEIN RV3427C IN INSERTION SEQUENCE-RELATED"/>
    <property type="match status" value="1"/>
</dbReference>
<feature type="domain" description="AAA+ ATPase" evidence="1">
    <location>
        <begin position="135"/>
        <end position="286"/>
    </location>
</feature>
<organism evidence="2 3">
    <name type="scientific">Furfurilactobacillus rossiae</name>
    <dbReference type="NCBI Taxonomy" id="231049"/>
    <lineage>
        <taxon>Bacteria</taxon>
        <taxon>Bacillati</taxon>
        <taxon>Bacillota</taxon>
        <taxon>Bacilli</taxon>
        <taxon>Lactobacillales</taxon>
        <taxon>Lactobacillaceae</taxon>
        <taxon>Furfurilactobacillus</taxon>
    </lineage>
</organism>
<dbReference type="InterPro" id="IPR003593">
    <property type="entry name" value="AAA+_ATPase"/>
</dbReference>
<accession>A0A7C9N3L9</accession>
<name>A0A7C9N3L9_9LACO</name>
<reference evidence="2 3" key="1">
    <citation type="journal article" date="2019" name="Appl. Environ. Microbiol.">
        <title>Genetic determinants of hydroxycinnamic acid metabolism in heterofermentative lactobacilli.</title>
        <authorList>
            <person name="Gaur G."/>
            <person name="Oh J.H."/>
            <person name="Filannino P."/>
            <person name="Gobbetti M."/>
            <person name="van Pijkeren J.P."/>
            <person name="Ganzle M.G."/>
        </authorList>
    </citation>
    <scope>NUCLEOTIDE SEQUENCE [LARGE SCALE GENOMIC DNA]</scope>
    <source>
        <strain evidence="2 3">FUA3583</strain>
    </source>
</reference>
<gene>
    <name evidence="2" type="ORF">GB992_00710</name>
</gene>
<evidence type="ECO:0000259" key="1">
    <source>
        <dbReference type="SMART" id="SM00382"/>
    </source>
</evidence>
<proteinExistence type="predicted"/>
<dbReference type="AlphaFoldDB" id="A0A7C9N3L9"/>
<dbReference type="SUPFAM" id="SSF52540">
    <property type="entry name" value="P-loop containing nucleoside triphosphate hydrolases"/>
    <property type="match status" value="1"/>
</dbReference>
<dbReference type="Gene3D" id="3.40.50.300">
    <property type="entry name" value="P-loop containing nucleotide triphosphate hydrolases"/>
    <property type="match status" value="1"/>
</dbReference>
<sequence>MADFATLESSISELFNNKHLMEKADYPCPICGGPMYCFKASKAYESGQPQFSCPNPECGYKEGQDDNIVGNVLSPEQLTEKSVRTGAIRYMKYHSVITDTSLWSHRFDDYVINNMAEQRVYDKSQNYVKAVVAGGNNHLVMGGETGVGKSHLAMSILWEFLKQTNYQRVTNRRDTAGREYESPVARHVLYVNFRDLLELLKLGMNDKNTAKDMAAVMKEIKLAELVVVDDLGAESSNRDEATAYVTEQAMSIFEARQYKPTVITTNLHKNELAAAYDARIWSRLAENSTGFVLNFAGIPDHRQN</sequence>
<dbReference type="PANTHER" id="PTHR30050">
    <property type="entry name" value="CHROMOSOMAL REPLICATION INITIATOR PROTEIN DNAA"/>
    <property type="match status" value="1"/>
</dbReference>
<comment type="caution">
    <text evidence="2">The sequence shown here is derived from an EMBL/GenBank/DDBJ whole genome shotgun (WGS) entry which is preliminary data.</text>
</comment>
<dbReference type="GO" id="GO:0006260">
    <property type="term" value="P:DNA replication"/>
    <property type="evidence" value="ECO:0007669"/>
    <property type="project" value="TreeGrafter"/>
</dbReference>
<dbReference type="SMART" id="SM00382">
    <property type="entry name" value="AAA"/>
    <property type="match status" value="1"/>
</dbReference>
<dbReference type="InterPro" id="IPR025662">
    <property type="entry name" value="Sigma_54_int_dom_ATP-bd_1"/>
</dbReference>
<dbReference type="InterPro" id="IPR027417">
    <property type="entry name" value="P-loop_NTPase"/>
</dbReference>
<dbReference type="Proteomes" id="UP000480570">
    <property type="component" value="Unassembled WGS sequence"/>
</dbReference>
<evidence type="ECO:0000313" key="3">
    <source>
        <dbReference type="Proteomes" id="UP000480570"/>
    </source>
</evidence>
<dbReference type="PROSITE" id="PS00675">
    <property type="entry name" value="SIGMA54_INTERACT_1"/>
    <property type="match status" value="1"/>
</dbReference>
<evidence type="ECO:0000313" key="2">
    <source>
        <dbReference type="EMBL" id="MYV04432.1"/>
    </source>
</evidence>
<dbReference type="EMBL" id="WEZT01000002">
    <property type="protein sequence ID" value="MYV04432.1"/>
    <property type="molecule type" value="Genomic_DNA"/>
</dbReference>
<protein>
    <recommendedName>
        <fullName evidence="1">AAA+ ATPase domain-containing protein</fullName>
    </recommendedName>
</protein>